<gene>
    <name evidence="1" type="ORF">PSS4_v1_30060</name>
    <name evidence="2" type="ORF">RUN215_v1_1890012</name>
</gene>
<name>A0A0S4U1W8_RALSL</name>
<evidence type="ECO:0000313" key="2">
    <source>
        <dbReference type="EMBL" id="CUV58313.1"/>
    </source>
</evidence>
<reference evidence="1" key="1">
    <citation type="submission" date="2015-10" db="EMBL/GenBank/DDBJ databases">
        <authorList>
            <person name="Gilbert D.G."/>
        </authorList>
    </citation>
    <scope>NUCLEOTIDE SEQUENCE</scope>
    <source>
        <strain evidence="1">Phyl III-seqv23</strain>
    </source>
</reference>
<sequence length="63" mass="6730">MKSIELPCPSRLSAGERAAEITSILASAIVRTLVAPPAAENEVGLGFVPDQRVHATPYQRETL</sequence>
<organism evidence="1">
    <name type="scientific">Ralstonia solanacearum</name>
    <name type="common">Pseudomonas solanacearum</name>
    <dbReference type="NCBI Taxonomy" id="305"/>
    <lineage>
        <taxon>Bacteria</taxon>
        <taxon>Pseudomonadati</taxon>
        <taxon>Pseudomonadota</taxon>
        <taxon>Betaproteobacteria</taxon>
        <taxon>Burkholderiales</taxon>
        <taxon>Burkholderiaceae</taxon>
        <taxon>Ralstonia</taxon>
        <taxon>Ralstonia solanacearum species complex</taxon>
    </lineage>
</organism>
<protein>
    <submittedName>
        <fullName evidence="1">Conserved hypothethical protein</fullName>
    </submittedName>
</protein>
<dbReference type="EMBL" id="LN899821">
    <property type="protein sequence ID" value="CUV16115.1"/>
    <property type="molecule type" value="Genomic_DNA"/>
</dbReference>
<accession>A0A0S4U1W8</accession>
<dbReference type="AlphaFoldDB" id="A0A0S4U1W8"/>
<proteinExistence type="predicted"/>
<evidence type="ECO:0000313" key="1">
    <source>
        <dbReference type="EMBL" id="CUV16115.1"/>
    </source>
</evidence>
<dbReference type="EMBL" id="LN899820">
    <property type="protein sequence ID" value="CUV58313.1"/>
    <property type="molecule type" value="Genomic_DNA"/>
</dbReference>